<protein>
    <submittedName>
        <fullName evidence="2">Uncharacterized protein</fullName>
    </submittedName>
</protein>
<name>A0NJ54_OENOE</name>
<organism evidence="2 3">
    <name type="scientific">Oenococcus oeni ATCC BAA-1163</name>
    <dbReference type="NCBI Taxonomy" id="379360"/>
    <lineage>
        <taxon>Bacteria</taxon>
        <taxon>Bacillati</taxon>
        <taxon>Bacillota</taxon>
        <taxon>Bacilli</taxon>
        <taxon>Lactobacillales</taxon>
        <taxon>Lactobacillaceae</taxon>
        <taxon>Oenococcus</taxon>
    </lineage>
</organism>
<keyword evidence="1" id="KW-1133">Transmembrane helix</keyword>
<dbReference type="EMBL" id="AAUV01000050">
    <property type="protein sequence ID" value="EAV39472.1"/>
    <property type="molecule type" value="Genomic_DNA"/>
</dbReference>
<keyword evidence="1" id="KW-0812">Transmembrane</keyword>
<evidence type="ECO:0000256" key="1">
    <source>
        <dbReference type="SAM" id="Phobius"/>
    </source>
</evidence>
<dbReference type="Proteomes" id="UP000003346">
    <property type="component" value="Unassembled WGS sequence"/>
</dbReference>
<keyword evidence="1" id="KW-0472">Membrane</keyword>
<dbReference type="AlphaFoldDB" id="A0NJ54"/>
<reference evidence="2 3" key="1">
    <citation type="submission" date="2006-11" db="EMBL/GenBank/DDBJ databases">
        <authorList>
            <consortium name="Laboratoire de Microbiologie (Universite Bourgogne)"/>
            <consortium name="GENOME Express"/>
            <consortium name="UMR Oenologie Ampelologie (Universite Bordeaux 2)"/>
            <person name="Guzzo J."/>
        </authorList>
    </citation>
    <scope>NUCLEOTIDE SEQUENCE [LARGE SCALE GENOMIC DNA]</scope>
    <source>
        <strain evidence="2 3">ATCC BAA-1163</strain>
    </source>
</reference>
<evidence type="ECO:0000313" key="3">
    <source>
        <dbReference type="Proteomes" id="UP000003346"/>
    </source>
</evidence>
<feature type="transmembrane region" description="Helical" evidence="1">
    <location>
        <begin position="109"/>
        <end position="128"/>
    </location>
</feature>
<proteinExistence type="predicted"/>
<gene>
    <name evidence="2" type="ORF">OENOO_55018</name>
</gene>
<accession>A0NJ54</accession>
<comment type="caution">
    <text evidence="2">The sequence shown here is derived from an EMBL/GenBank/DDBJ whole genome shotgun (WGS) entry which is preliminary data.</text>
</comment>
<feature type="transmembrane region" description="Helical" evidence="1">
    <location>
        <begin position="83"/>
        <end position="103"/>
    </location>
</feature>
<dbReference type="HOGENOM" id="CLU_1873316_0_0_9"/>
<feature type="transmembrane region" description="Helical" evidence="1">
    <location>
        <begin position="12"/>
        <end position="34"/>
    </location>
</feature>
<feature type="transmembrane region" description="Helical" evidence="1">
    <location>
        <begin position="54"/>
        <end position="76"/>
    </location>
</feature>
<evidence type="ECO:0000313" key="2">
    <source>
        <dbReference type="EMBL" id="EAV39472.1"/>
    </source>
</evidence>
<sequence>MDLIMYNDNRLFKFFLLFLKLISAIGTILIAFTLIKNAIDNYSITKAGSLILNISIYAALASGALNIFQVICLFVPINNLFRIIYIVSVFVSNAFLIFVSVIWLSVYQFMFLGISLGLLGLILISFQVKKRRD</sequence>